<sequence length="197" mass="21406">MANQTLKQQLESVLVQVGKDIKNVKKKVTNIPENFNVVDLATKIELKEVEKKIAKGGGVPTFDFTVEENGEVFVDITYPETTPATPVSTAPETYDVIWGIAVAGAAGTGRGYLEYSPITGFGKLHLDIKMTQNSGNGGVIATLPANSPVPTRLLENAVDASNNSIYVEPNSHNIKGWGVQGANRRYIFDIVGFWRKQ</sequence>
<name>A0A8S5LX27_9CAUD</name>
<accession>A0A8S5LX27</accession>
<proteinExistence type="predicted"/>
<organism evidence="1">
    <name type="scientific">Myoviridae sp. ctZgq1</name>
    <dbReference type="NCBI Taxonomy" id="2826666"/>
    <lineage>
        <taxon>Viruses</taxon>
        <taxon>Duplodnaviria</taxon>
        <taxon>Heunggongvirae</taxon>
        <taxon>Uroviricota</taxon>
        <taxon>Caudoviricetes</taxon>
    </lineage>
</organism>
<dbReference type="EMBL" id="BK014762">
    <property type="protein sequence ID" value="DAD74593.1"/>
    <property type="molecule type" value="Genomic_DNA"/>
</dbReference>
<evidence type="ECO:0000313" key="1">
    <source>
        <dbReference type="EMBL" id="DAD74593.1"/>
    </source>
</evidence>
<reference evidence="1" key="1">
    <citation type="journal article" date="2021" name="Proc. Natl. Acad. Sci. U.S.A.">
        <title>A Catalog of Tens of Thousands of Viruses from Human Metagenomes Reveals Hidden Associations with Chronic Diseases.</title>
        <authorList>
            <person name="Tisza M.J."/>
            <person name="Buck C.B."/>
        </authorList>
    </citation>
    <scope>NUCLEOTIDE SEQUENCE</scope>
    <source>
        <strain evidence="1">CtZgq1</strain>
    </source>
</reference>
<protein>
    <submittedName>
        <fullName evidence="1">Uncharacterized protein</fullName>
    </submittedName>
</protein>